<evidence type="ECO:0000313" key="3">
    <source>
        <dbReference type="WBParaSite" id="TCNE_0000619901-mRNA-1"/>
    </source>
</evidence>
<accession>A0A183UCH9</accession>
<dbReference type="PANTHER" id="PTHR44147">
    <property type="entry name" value="DEHYDROGENASE/REDUCTASE SDR FAMILY MEMBER 1"/>
    <property type="match status" value="1"/>
</dbReference>
<dbReference type="Gene3D" id="3.40.50.720">
    <property type="entry name" value="NAD(P)-binding Rossmann-like Domain"/>
    <property type="match status" value="1"/>
</dbReference>
<dbReference type="EMBL" id="UYWY01019453">
    <property type="protein sequence ID" value="VDM37498.1"/>
    <property type="molecule type" value="Genomic_DNA"/>
</dbReference>
<protein>
    <submittedName>
        <fullName evidence="3">SDR family NAD(P)-dependent oxidoreductase</fullName>
    </submittedName>
</protein>
<reference evidence="3" key="1">
    <citation type="submission" date="2016-06" db="UniProtKB">
        <authorList>
            <consortium name="WormBaseParasite"/>
        </authorList>
    </citation>
    <scope>IDENTIFICATION</scope>
</reference>
<dbReference type="WBParaSite" id="TCNE_0000619901-mRNA-1">
    <property type="protein sequence ID" value="TCNE_0000619901-mRNA-1"/>
    <property type="gene ID" value="TCNE_0000619901"/>
</dbReference>
<name>A0A183UCH9_TOXCA</name>
<proteinExistence type="predicted"/>
<dbReference type="InterPro" id="IPR036291">
    <property type="entry name" value="NAD(P)-bd_dom_sf"/>
</dbReference>
<evidence type="ECO:0000313" key="2">
    <source>
        <dbReference type="Proteomes" id="UP000050794"/>
    </source>
</evidence>
<reference evidence="1 2" key="2">
    <citation type="submission" date="2018-11" db="EMBL/GenBank/DDBJ databases">
        <authorList>
            <consortium name="Pathogen Informatics"/>
        </authorList>
    </citation>
    <scope>NUCLEOTIDE SEQUENCE [LARGE SCALE GENOMIC DNA]</scope>
</reference>
<dbReference type="Proteomes" id="UP000050794">
    <property type="component" value="Unassembled WGS sequence"/>
</dbReference>
<sequence length="70" mass="7350">MVRSRMLTGQVALVTGASRGIGKGIALQLGKAGATVYITGRTPQQQEKALTRLLRPPSLDETASEITARG</sequence>
<dbReference type="AlphaFoldDB" id="A0A183UCH9"/>
<dbReference type="PANTHER" id="PTHR44147:SF2">
    <property type="entry name" value="DEHYDROGENASE_REDUCTASE SDR FAMILY MEMBER 1"/>
    <property type="match status" value="1"/>
</dbReference>
<evidence type="ECO:0000313" key="1">
    <source>
        <dbReference type="EMBL" id="VDM37498.1"/>
    </source>
</evidence>
<gene>
    <name evidence="1" type="ORF">TCNE_LOCUS6199</name>
</gene>
<dbReference type="SUPFAM" id="SSF51735">
    <property type="entry name" value="NAD(P)-binding Rossmann-fold domains"/>
    <property type="match status" value="1"/>
</dbReference>
<dbReference type="InterPro" id="IPR002347">
    <property type="entry name" value="SDR_fam"/>
</dbReference>
<organism evidence="2 3">
    <name type="scientific">Toxocara canis</name>
    <name type="common">Canine roundworm</name>
    <dbReference type="NCBI Taxonomy" id="6265"/>
    <lineage>
        <taxon>Eukaryota</taxon>
        <taxon>Metazoa</taxon>
        <taxon>Ecdysozoa</taxon>
        <taxon>Nematoda</taxon>
        <taxon>Chromadorea</taxon>
        <taxon>Rhabditida</taxon>
        <taxon>Spirurina</taxon>
        <taxon>Ascaridomorpha</taxon>
        <taxon>Ascaridoidea</taxon>
        <taxon>Toxocaridae</taxon>
        <taxon>Toxocara</taxon>
    </lineage>
</organism>
<keyword evidence="2" id="KW-1185">Reference proteome</keyword>
<dbReference type="Pfam" id="PF00106">
    <property type="entry name" value="adh_short"/>
    <property type="match status" value="1"/>
</dbReference>